<dbReference type="Pfam" id="PF01699">
    <property type="entry name" value="Na_Ca_ex"/>
    <property type="match status" value="2"/>
</dbReference>
<dbReference type="GO" id="GO:0006874">
    <property type="term" value="P:intracellular calcium ion homeostasis"/>
    <property type="evidence" value="ECO:0007669"/>
    <property type="project" value="TreeGrafter"/>
</dbReference>
<evidence type="ECO:0000256" key="5">
    <source>
        <dbReference type="SAM" id="Phobius"/>
    </source>
</evidence>
<feature type="domain" description="Sodium/calcium exchanger membrane region" evidence="6">
    <location>
        <begin position="184"/>
        <end position="323"/>
    </location>
</feature>
<proteinExistence type="predicted"/>
<dbReference type="InterPro" id="IPR004837">
    <property type="entry name" value="NaCa_Exmemb"/>
</dbReference>
<keyword evidence="8" id="KW-1185">Reference proteome</keyword>
<evidence type="ECO:0000259" key="6">
    <source>
        <dbReference type="Pfam" id="PF01699"/>
    </source>
</evidence>
<dbReference type="NCBIfam" id="TIGR00367">
    <property type="entry name" value="calcium/sodium antiporter"/>
    <property type="match status" value="1"/>
</dbReference>
<dbReference type="EMBL" id="FQYQ01000020">
    <property type="protein sequence ID" value="SHJ39433.1"/>
    <property type="molecule type" value="Genomic_DNA"/>
</dbReference>
<feature type="transmembrane region" description="Helical" evidence="5">
    <location>
        <begin position="6"/>
        <end position="23"/>
    </location>
</feature>
<evidence type="ECO:0000313" key="7">
    <source>
        <dbReference type="EMBL" id="SHJ39433.1"/>
    </source>
</evidence>
<name>A0A1M6IYD0_PSEXY</name>
<dbReference type="InterPro" id="IPR004481">
    <property type="entry name" value="K/Na/Ca-exchanger"/>
</dbReference>
<dbReference type="OrthoDB" id="9794225at2"/>
<feature type="transmembrane region" description="Helical" evidence="5">
    <location>
        <begin position="246"/>
        <end position="267"/>
    </location>
</feature>
<evidence type="ECO:0000256" key="4">
    <source>
        <dbReference type="ARBA" id="ARBA00023136"/>
    </source>
</evidence>
<dbReference type="PANTHER" id="PTHR10846">
    <property type="entry name" value="SODIUM/POTASSIUM/CALCIUM EXCHANGER"/>
    <property type="match status" value="1"/>
</dbReference>
<comment type="subcellular location">
    <subcellularLocation>
        <location evidence="1">Membrane</location>
        <topology evidence="1">Multi-pass membrane protein</topology>
    </subcellularLocation>
</comment>
<dbReference type="GO" id="GO:0005886">
    <property type="term" value="C:plasma membrane"/>
    <property type="evidence" value="ECO:0007669"/>
    <property type="project" value="TreeGrafter"/>
</dbReference>
<evidence type="ECO:0000256" key="2">
    <source>
        <dbReference type="ARBA" id="ARBA00022692"/>
    </source>
</evidence>
<feature type="transmembrane region" description="Helical" evidence="5">
    <location>
        <begin position="35"/>
        <end position="62"/>
    </location>
</feature>
<dbReference type="PANTHER" id="PTHR10846:SF8">
    <property type="entry name" value="INNER MEMBRANE PROTEIN YRBG"/>
    <property type="match status" value="1"/>
</dbReference>
<feature type="transmembrane region" description="Helical" evidence="5">
    <location>
        <begin position="74"/>
        <end position="94"/>
    </location>
</feature>
<dbReference type="GO" id="GO:0005262">
    <property type="term" value="F:calcium channel activity"/>
    <property type="evidence" value="ECO:0007669"/>
    <property type="project" value="TreeGrafter"/>
</dbReference>
<evidence type="ECO:0000313" key="8">
    <source>
        <dbReference type="Proteomes" id="UP000184185"/>
    </source>
</evidence>
<organism evidence="7 8">
    <name type="scientific">Pseudobutyrivibrio xylanivorans DSM 14809</name>
    <dbReference type="NCBI Taxonomy" id="1123012"/>
    <lineage>
        <taxon>Bacteria</taxon>
        <taxon>Bacillati</taxon>
        <taxon>Bacillota</taxon>
        <taxon>Clostridia</taxon>
        <taxon>Lachnospirales</taxon>
        <taxon>Lachnospiraceae</taxon>
        <taxon>Pseudobutyrivibrio</taxon>
    </lineage>
</organism>
<sequence>MIIYIAVLVIGFIALIKGADWFVKGSSDIAKNLRIPSVIIGLTIVALGTSAPELAVSVAAAIQGANEISVSNVVGSNIFNLMVVLGICASIHPLEVDKKILKRDMPVSILATIVTLGFCVEYPLLQKIQLSRLRVTDEAGMIHRWLGVALIISFAIYLYLLICDARKNPIEEDDVQYLPIWKCLVLAIVGLVLIIGGGQAVVNGAREIARMAGMSETLIGLTIVAVGTSLPELVTSIVASQKGETGLAIGNAVGSNIFNLLLILGLSGTIHPMTVNLATIIDIIVLILSSIMTLIYARTSARINRPEGLSMVILYVIYVVYAILR</sequence>
<keyword evidence="3 5" id="KW-1133">Transmembrane helix</keyword>
<dbReference type="GO" id="GO:0008273">
    <property type="term" value="F:calcium, potassium:sodium antiporter activity"/>
    <property type="evidence" value="ECO:0007669"/>
    <property type="project" value="TreeGrafter"/>
</dbReference>
<feature type="transmembrane region" description="Helical" evidence="5">
    <location>
        <begin position="308"/>
        <end position="324"/>
    </location>
</feature>
<protein>
    <submittedName>
        <fullName evidence="7">Cation:H+ antiporter</fullName>
    </submittedName>
</protein>
<accession>A0A1M6IYD0</accession>
<evidence type="ECO:0000256" key="3">
    <source>
        <dbReference type="ARBA" id="ARBA00022989"/>
    </source>
</evidence>
<keyword evidence="2 5" id="KW-0812">Transmembrane</keyword>
<dbReference type="Proteomes" id="UP000184185">
    <property type="component" value="Unassembled WGS sequence"/>
</dbReference>
<gene>
    <name evidence="7" type="ORF">SAMN02745725_02444</name>
</gene>
<dbReference type="InterPro" id="IPR044880">
    <property type="entry name" value="NCX_ion-bd_dom_sf"/>
</dbReference>
<feature type="domain" description="Sodium/calcium exchanger membrane region" evidence="6">
    <location>
        <begin position="4"/>
        <end position="162"/>
    </location>
</feature>
<feature type="transmembrane region" description="Helical" evidence="5">
    <location>
        <begin position="183"/>
        <end position="205"/>
    </location>
</feature>
<dbReference type="AlphaFoldDB" id="A0A1M6IYD0"/>
<feature type="transmembrane region" description="Helical" evidence="5">
    <location>
        <begin position="217"/>
        <end position="239"/>
    </location>
</feature>
<dbReference type="Gene3D" id="1.20.1420.30">
    <property type="entry name" value="NCX, central ion-binding region"/>
    <property type="match status" value="1"/>
</dbReference>
<reference evidence="7 8" key="1">
    <citation type="submission" date="2016-11" db="EMBL/GenBank/DDBJ databases">
        <authorList>
            <person name="Jaros S."/>
            <person name="Januszkiewicz K."/>
            <person name="Wedrychowicz H."/>
        </authorList>
    </citation>
    <scope>NUCLEOTIDE SEQUENCE [LARGE SCALE GENOMIC DNA]</scope>
    <source>
        <strain evidence="7 8">DSM 14809</strain>
    </source>
</reference>
<keyword evidence="4 5" id="KW-0472">Membrane</keyword>
<feature type="transmembrane region" description="Helical" evidence="5">
    <location>
        <begin position="106"/>
        <end position="125"/>
    </location>
</feature>
<feature type="transmembrane region" description="Helical" evidence="5">
    <location>
        <begin position="145"/>
        <end position="162"/>
    </location>
</feature>
<feature type="transmembrane region" description="Helical" evidence="5">
    <location>
        <begin position="273"/>
        <end position="296"/>
    </location>
</feature>
<dbReference type="RefSeq" id="WP_072918455.1">
    <property type="nucleotide sequence ID" value="NZ_FQYQ01000020.1"/>
</dbReference>
<evidence type="ECO:0000256" key="1">
    <source>
        <dbReference type="ARBA" id="ARBA00004141"/>
    </source>
</evidence>